<dbReference type="AlphaFoldDB" id="A0A5B7WXN9"/>
<sequence>MRFVLEVNFDTETMQLKPREELQEILRHWAKSLELYPMEAGAQEDVFDSNNEAVGEWAILDE</sequence>
<dbReference type="RefSeq" id="WP_138926777.1">
    <property type="nucleotide sequence ID" value="NZ_CP034412.1"/>
</dbReference>
<evidence type="ECO:0000313" key="2">
    <source>
        <dbReference type="Proteomes" id="UP000307000"/>
    </source>
</evidence>
<keyword evidence="1" id="KW-0560">Oxidoreductase</keyword>
<name>A0A5B7WXN9_9MICC</name>
<dbReference type="EMBL" id="CP034412">
    <property type="protein sequence ID" value="QCY48115.1"/>
    <property type="molecule type" value="Genomic_DNA"/>
</dbReference>
<organism evidence="1 2">
    <name type="scientific">Glutamicibacter creatinolyticus</name>
    <dbReference type="NCBI Taxonomy" id="162496"/>
    <lineage>
        <taxon>Bacteria</taxon>
        <taxon>Bacillati</taxon>
        <taxon>Actinomycetota</taxon>
        <taxon>Actinomycetes</taxon>
        <taxon>Micrococcales</taxon>
        <taxon>Micrococcaceae</taxon>
        <taxon>Glutamicibacter</taxon>
    </lineage>
</organism>
<accession>A0A5B7WXN9</accession>
<reference evidence="1 2" key="1">
    <citation type="submission" date="2018-12" db="EMBL/GenBank/DDBJ databases">
        <title>Complete Genome Sequence of Glutamicibacter creatinolyticus strain LGCM259,isolated from an abscess of a 12-year-old mare in Italy.</title>
        <authorList>
            <person name="Santos R.G."/>
            <person name="Silva A.L."/>
            <person name="Seyffert N."/>
            <person name="Castro T.L.P."/>
            <person name="Attili A.R."/>
            <person name="Rifici C."/>
            <person name="Mazzullo G."/>
            <person name="Brenig B."/>
            <person name="Venanzi F."/>
            <person name="Azevedo V."/>
        </authorList>
    </citation>
    <scope>NUCLEOTIDE SEQUENCE [LARGE SCALE GENOMIC DNA]</scope>
    <source>
        <strain evidence="1 2">LGCM 259</strain>
    </source>
</reference>
<dbReference type="KEGG" id="gcr:GcLGCM259_2408"/>
<gene>
    <name evidence="1" type="ORF">GcLGCM259_2408</name>
</gene>
<keyword evidence="2" id="KW-1185">Reference proteome</keyword>
<dbReference type="GO" id="GO:0051213">
    <property type="term" value="F:dioxygenase activity"/>
    <property type="evidence" value="ECO:0007669"/>
    <property type="project" value="UniProtKB-KW"/>
</dbReference>
<dbReference type="Proteomes" id="UP000307000">
    <property type="component" value="Chromosome"/>
</dbReference>
<keyword evidence="1" id="KW-0223">Dioxygenase</keyword>
<evidence type="ECO:0000313" key="1">
    <source>
        <dbReference type="EMBL" id="QCY48115.1"/>
    </source>
</evidence>
<protein>
    <submittedName>
        <fullName evidence="1">Bifunctional 3-phenylpropionate/cinnamic acid dioxygenase ferredoxin subunit</fullName>
    </submittedName>
</protein>
<proteinExistence type="predicted"/>